<sequence>MLRMLEHEAIFRKQALSKRIHYGKFVAEAKFQESPDVYEPAIMAQDGNQLMHLLTYESVETAIKQRVEAKVMIFGQEVTVGEKKGAPPGKGWFM</sequence>
<accession>A0A9E7FHZ6</accession>
<evidence type="ECO:0000256" key="2">
    <source>
        <dbReference type="ARBA" id="ARBA00012404"/>
    </source>
</evidence>
<dbReference type="InterPro" id="IPR036263">
    <property type="entry name" value="Chorismate_II_sf"/>
</dbReference>
<dbReference type="Proteomes" id="UP001055439">
    <property type="component" value="Chromosome 4"/>
</dbReference>
<dbReference type="OrthoDB" id="191918at2759"/>
<dbReference type="GO" id="GO:0046417">
    <property type="term" value="P:chorismate metabolic process"/>
    <property type="evidence" value="ECO:0007669"/>
    <property type="project" value="InterPro"/>
</dbReference>
<keyword evidence="5" id="KW-1185">Reference proteome</keyword>
<dbReference type="AlphaFoldDB" id="A0A9E7FHZ6"/>
<reference evidence="4" key="1">
    <citation type="submission" date="2022-05" db="EMBL/GenBank/DDBJ databases">
        <title>The Musa troglodytarum L. genome provides insights into the mechanism of non-climacteric behaviour and enrichment of carotenoids.</title>
        <authorList>
            <person name="Wang J."/>
        </authorList>
    </citation>
    <scope>NUCLEOTIDE SEQUENCE</scope>
    <source>
        <tissue evidence="4">Leaf</tissue>
    </source>
</reference>
<dbReference type="GO" id="GO:0009073">
    <property type="term" value="P:aromatic amino acid family biosynthetic process"/>
    <property type="evidence" value="ECO:0007669"/>
    <property type="project" value="InterPro"/>
</dbReference>
<dbReference type="InterPro" id="IPR008238">
    <property type="entry name" value="Chorismate_mutase_AroQ_euk"/>
</dbReference>
<dbReference type="GO" id="GO:0005737">
    <property type="term" value="C:cytoplasm"/>
    <property type="evidence" value="ECO:0007669"/>
    <property type="project" value="TreeGrafter"/>
</dbReference>
<dbReference type="SUPFAM" id="SSF48600">
    <property type="entry name" value="Chorismate mutase II"/>
    <property type="match status" value="1"/>
</dbReference>
<dbReference type="EMBL" id="CP097506">
    <property type="protein sequence ID" value="URD95948.1"/>
    <property type="molecule type" value="Genomic_DNA"/>
</dbReference>
<comment type="catalytic activity">
    <reaction evidence="1">
        <text>chorismate = prephenate</text>
        <dbReference type="Rhea" id="RHEA:13897"/>
        <dbReference type="ChEBI" id="CHEBI:29748"/>
        <dbReference type="ChEBI" id="CHEBI:29934"/>
        <dbReference type="EC" id="5.4.99.5"/>
    </reaction>
</comment>
<dbReference type="EC" id="5.4.99.5" evidence="2"/>
<dbReference type="GO" id="GO:0004106">
    <property type="term" value="F:chorismate mutase activity"/>
    <property type="evidence" value="ECO:0007669"/>
    <property type="project" value="UniProtKB-EC"/>
</dbReference>
<evidence type="ECO:0000313" key="4">
    <source>
        <dbReference type="EMBL" id="URD95948.1"/>
    </source>
</evidence>
<dbReference type="PROSITE" id="PS51169">
    <property type="entry name" value="CHORISMATE_MUT_3"/>
    <property type="match status" value="1"/>
</dbReference>
<dbReference type="PANTHER" id="PTHR21145">
    <property type="entry name" value="CHORISMATE MUTASE"/>
    <property type="match status" value="1"/>
</dbReference>
<name>A0A9E7FHZ6_9LILI</name>
<keyword evidence="3" id="KW-0413">Isomerase</keyword>
<organism evidence="4 5">
    <name type="scientific">Musa troglodytarum</name>
    <name type="common">fe'i banana</name>
    <dbReference type="NCBI Taxonomy" id="320322"/>
    <lineage>
        <taxon>Eukaryota</taxon>
        <taxon>Viridiplantae</taxon>
        <taxon>Streptophyta</taxon>
        <taxon>Embryophyta</taxon>
        <taxon>Tracheophyta</taxon>
        <taxon>Spermatophyta</taxon>
        <taxon>Magnoliopsida</taxon>
        <taxon>Liliopsida</taxon>
        <taxon>Zingiberales</taxon>
        <taxon>Musaceae</taxon>
        <taxon>Musa</taxon>
    </lineage>
</organism>
<dbReference type="InterPro" id="IPR037039">
    <property type="entry name" value="CM_AroQ_sf_eucaryotic"/>
</dbReference>
<dbReference type="PANTHER" id="PTHR21145:SF0">
    <property type="entry name" value="CHORISMATE MUTASE 1, CHLOROPLASTIC"/>
    <property type="match status" value="1"/>
</dbReference>
<evidence type="ECO:0000256" key="3">
    <source>
        <dbReference type="ARBA" id="ARBA00023235"/>
    </source>
</evidence>
<protein>
    <recommendedName>
        <fullName evidence="2">chorismate mutase</fullName>
        <ecNumber evidence="2">5.4.99.5</ecNumber>
    </recommendedName>
</protein>
<gene>
    <name evidence="4" type="ORF">MUK42_37526</name>
</gene>
<evidence type="ECO:0000256" key="1">
    <source>
        <dbReference type="ARBA" id="ARBA00000824"/>
    </source>
</evidence>
<evidence type="ECO:0000313" key="5">
    <source>
        <dbReference type="Proteomes" id="UP001055439"/>
    </source>
</evidence>
<proteinExistence type="predicted"/>
<dbReference type="Gene3D" id="1.10.590.10">
    <property type="entry name" value="Chorismate mutase, AroQ class superfamily, eukaryotic"/>
    <property type="match status" value="1"/>
</dbReference>